<evidence type="ECO:0000256" key="11">
    <source>
        <dbReference type="ARBA" id="ARBA00023242"/>
    </source>
</evidence>
<reference evidence="19" key="1">
    <citation type="submission" date="2025-08" db="UniProtKB">
        <authorList>
            <consortium name="RefSeq"/>
        </authorList>
    </citation>
    <scope>IDENTIFICATION</scope>
</reference>
<evidence type="ECO:0000256" key="8">
    <source>
        <dbReference type="ARBA" id="ARBA00022771"/>
    </source>
</evidence>
<evidence type="ECO:0000256" key="3">
    <source>
        <dbReference type="ARBA" id="ARBA00022454"/>
    </source>
</evidence>
<sequence length="1008" mass="114703">MAEYVLPRSRDHALSLVEVRPDCATDAKCAVINCENAACDGDESVKFYLFPDDPLERLIWVMLMGRVDRTRKPWSAQQSKLYYVCSKHFLGNRRLLLPDTDHYYPSIFPAILNVHCLPQVGPDEEKIALIPRAAGFYRHRRLVEERTTRVTIHREELPELDEGGLKWSQLQDIAYEGIYLPFIEEFNKLVSDLQRTDEITHFRVEKIEERLACVRDQMHRSLRRMLECEGDQSSVNIYNTNQRFSDQTPTGLSARGKASDKPVKKTKTHSFVSGPEGARIPIDVTMPSIIKDWTYTTLNHLKIGQKVLALDITGNWLTSLVSEIDYATSTAKVKLQGSARENSVSLSEVAYGSASPMQIQLGCRVLAGISSPQAGVVMEYPKWQNNNRYLILFENGRWAYHEHRSLFLICKQTSQTWLHVDREIQDTVRDFFTTTEHPLLRVTVGQRIVAEKDNQWFDSEVISLDGNLIEVAFTHYGSKLATEWLYAGSPRLQEIFGLLHPTATTTRKHAKRKVARRVNEPYVEYVDDAIDVITLSDDEDDDRYGAQSLRKNTARKSTAQPAPRTRSQHSAVDKDPGFLGSVRRDEVKPLAQPKEFVPHVCGPSCLPINDSPSKHAHHSPYLMPHLMAWRRLILESSEGKGVIYKAPCGKSLRNETETLHCLLLTESKIKIDQFCFDPEFDAFAIWEPERKNVFEVDITNGEEPYPISFVNGVDTTVDKLVPYWSKRRPTKAAKRTMILDEEFLPCCSCEDECLDRSKCQCQSQTVAISDSISGEVDPEAGYSFRSLSASQSTGIFECNSRCSCKTQCINKVAQNGVQVRMQIFKTLKKGFGVRTVHDIPKGRFLCTYAGTILTDKEAESSGQDTYFAELDYVDIVTQSKEDYESSVSDIEDDFDEPDDSDSESDRKRLDGNALRQLYFGNGDSYVMDALDGGNIGRYFNHSCDPNIFVQNVFVDTHDIRLPWLGFFTDRLIKAGEELTWDYRYEVGSVKGKRLLCYCNSANCRKRLL</sequence>
<evidence type="ECO:0000256" key="2">
    <source>
        <dbReference type="ARBA" id="ARBA00004286"/>
    </source>
</evidence>
<keyword evidence="8 12" id="KW-0863">Zinc-finger</keyword>
<keyword evidence="18" id="KW-1185">Reference proteome</keyword>
<evidence type="ECO:0000256" key="7">
    <source>
        <dbReference type="ARBA" id="ARBA00022723"/>
    </source>
</evidence>
<protein>
    <submittedName>
        <fullName evidence="19">Histone-lysine N-methyltransferase eggless</fullName>
    </submittedName>
</protein>
<evidence type="ECO:0000256" key="5">
    <source>
        <dbReference type="ARBA" id="ARBA00022679"/>
    </source>
</evidence>
<evidence type="ECO:0000256" key="9">
    <source>
        <dbReference type="ARBA" id="ARBA00022833"/>
    </source>
</evidence>
<keyword evidence="4" id="KW-0489">Methyltransferase</keyword>
<feature type="region of interest" description="Disordered" evidence="13">
    <location>
        <begin position="883"/>
        <end position="907"/>
    </location>
</feature>
<evidence type="ECO:0000259" key="16">
    <source>
        <dbReference type="PROSITE" id="PS50868"/>
    </source>
</evidence>
<feature type="domain" description="Pre-SET" evidence="15">
    <location>
        <begin position="745"/>
        <end position="816"/>
    </location>
</feature>
<feature type="domain" description="THAP-type" evidence="17">
    <location>
        <begin position="25"/>
        <end position="112"/>
    </location>
</feature>
<feature type="domain" description="SET" evidence="14">
    <location>
        <begin position="819"/>
        <end position="983"/>
    </location>
</feature>
<dbReference type="AlphaFoldDB" id="A0AAJ6W0R0"/>
<dbReference type="GO" id="GO:0005694">
    <property type="term" value="C:chromosome"/>
    <property type="evidence" value="ECO:0007669"/>
    <property type="project" value="UniProtKB-SubCell"/>
</dbReference>
<dbReference type="InterPro" id="IPR046341">
    <property type="entry name" value="SET_dom_sf"/>
</dbReference>
<dbReference type="InterPro" id="IPR007728">
    <property type="entry name" value="Pre-SET_dom"/>
</dbReference>
<evidence type="ECO:0000313" key="19">
    <source>
        <dbReference type="RefSeq" id="XP_003747828.1"/>
    </source>
</evidence>
<keyword evidence="10 12" id="KW-0238">DNA-binding</keyword>
<dbReference type="InterPro" id="IPR051516">
    <property type="entry name" value="SETDB_methyltransferase"/>
</dbReference>
<dbReference type="Gene3D" id="2.30.30.140">
    <property type="match status" value="1"/>
</dbReference>
<dbReference type="GO" id="GO:0005634">
    <property type="term" value="C:nucleus"/>
    <property type="evidence" value="ECO:0007669"/>
    <property type="project" value="UniProtKB-SubCell"/>
</dbReference>
<evidence type="ECO:0000256" key="4">
    <source>
        <dbReference type="ARBA" id="ARBA00022603"/>
    </source>
</evidence>
<dbReference type="InterPro" id="IPR001739">
    <property type="entry name" value="Methyl_CpG_DNA-bd"/>
</dbReference>
<comment type="subcellular location">
    <subcellularLocation>
        <location evidence="2">Chromosome</location>
    </subcellularLocation>
    <subcellularLocation>
        <location evidence="1">Nucleus</location>
    </subcellularLocation>
</comment>
<evidence type="ECO:0000256" key="10">
    <source>
        <dbReference type="ARBA" id="ARBA00023125"/>
    </source>
</evidence>
<dbReference type="RefSeq" id="XP_003747828.1">
    <property type="nucleotide sequence ID" value="XM_003747780.2"/>
</dbReference>
<dbReference type="GO" id="GO:0008270">
    <property type="term" value="F:zinc ion binding"/>
    <property type="evidence" value="ECO:0007669"/>
    <property type="project" value="UniProtKB-KW"/>
</dbReference>
<dbReference type="GO" id="GO:0032259">
    <property type="term" value="P:methylation"/>
    <property type="evidence" value="ECO:0007669"/>
    <property type="project" value="UniProtKB-KW"/>
</dbReference>
<feature type="compositionally biased region" description="Polar residues" evidence="13">
    <location>
        <begin position="549"/>
        <end position="560"/>
    </location>
</feature>
<dbReference type="Pfam" id="PF01429">
    <property type="entry name" value="MBD"/>
    <property type="match status" value="1"/>
</dbReference>
<evidence type="ECO:0000313" key="18">
    <source>
        <dbReference type="Proteomes" id="UP000694867"/>
    </source>
</evidence>
<dbReference type="GO" id="GO:0010629">
    <property type="term" value="P:negative regulation of gene expression"/>
    <property type="evidence" value="ECO:0007669"/>
    <property type="project" value="TreeGrafter"/>
</dbReference>
<dbReference type="PROSITE" id="PS50950">
    <property type="entry name" value="ZF_THAP"/>
    <property type="match status" value="1"/>
</dbReference>
<evidence type="ECO:0000259" key="17">
    <source>
        <dbReference type="PROSITE" id="PS50950"/>
    </source>
</evidence>
<organism evidence="18 19">
    <name type="scientific">Galendromus occidentalis</name>
    <name type="common">western predatory mite</name>
    <dbReference type="NCBI Taxonomy" id="34638"/>
    <lineage>
        <taxon>Eukaryota</taxon>
        <taxon>Metazoa</taxon>
        <taxon>Ecdysozoa</taxon>
        <taxon>Arthropoda</taxon>
        <taxon>Chelicerata</taxon>
        <taxon>Arachnida</taxon>
        <taxon>Acari</taxon>
        <taxon>Parasitiformes</taxon>
        <taxon>Mesostigmata</taxon>
        <taxon>Gamasina</taxon>
        <taxon>Phytoseioidea</taxon>
        <taxon>Phytoseiidae</taxon>
        <taxon>Typhlodrominae</taxon>
        <taxon>Galendromus</taxon>
    </lineage>
</organism>
<dbReference type="InterPro" id="IPR006612">
    <property type="entry name" value="THAP_Znf"/>
</dbReference>
<feature type="compositionally biased region" description="Acidic residues" evidence="13">
    <location>
        <begin position="889"/>
        <end position="902"/>
    </location>
</feature>
<keyword evidence="11" id="KW-0539">Nucleus</keyword>
<dbReference type="InterPro" id="IPR003616">
    <property type="entry name" value="Post-SET_dom"/>
</dbReference>
<dbReference type="InterPro" id="IPR041292">
    <property type="entry name" value="Tudor_4"/>
</dbReference>
<feature type="region of interest" description="Disordered" evidence="13">
    <location>
        <begin position="246"/>
        <end position="271"/>
    </location>
</feature>
<dbReference type="SUPFAM" id="SSF57716">
    <property type="entry name" value="Glucocorticoid receptor-like (DNA-binding domain)"/>
    <property type="match status" value="1"/>
</dbReference>
<dbReference type="CDD" id="cd10517">
    <property type="entry name" value="SET_SETDB1"/>
    <property type="match status" value="1"/>
</dbReference>
<keyword evidence="6" id="KW-0949">S-adenosyl-L-methionine</keyword>
<evidence type="ECO:0000256" key="6">
    <source>
        <dbReference type="ARBA" id="ARBA00022691"/>
    </source>
</evidence>
<dbReference type="SMART" id="SM00317">
    <property type="entry name" value="SET"/>
    <property type="match status" value="1"/>
</dbReference>
<dbReference type="PROSITE" id="PS50280">
    <property type="entry name" value="SET"/>
    <property type="match status" value="1"/>
</dbReference>
<dbReference type="GO" id="GO:0003677">
    <property type="term" value="F:DNA binding"/>
    <property type="evidence" value="ECO:0007669"/>
    <property type="project" value="UniProtKB-UniRule"/>
</dbReference>
<dbReference type="GO" id="GO:0070828">
    <property type="term" value="P:heterochromatin organization"/>
    <property type="evidence" value="ECO:0007669"/>
    <property type="project" value="TreeGrafter"/>
</dbReference>
<dbReference type="PROSITE" id="PS50867">
    <property type="entry name" value="PRE_SET"/>
    <property type="match status" value="1"/>
</dbReference>
<dbReference type="Pfam" id="PF18358">
    <property type="entry name" value="Tudor_4"/>
    <property type="match status" value="1"/>
</dbReference>
<name>A0AAJ6W0R0_9ACAR</name>
<keyword evidence="7" id="KW-0479">Metal-binding</keyword>
<evidence type="ECO:0000256" key="12">
    <source>
        <dbReference type="PROSITE-ProRule" id="PRU00309"/>
    </source>
</evidence>
<evidence type="ECO:0000259" key="15">
    <source>
        <dbReference type="PROSITE" id="PS50867"/>
    </source>
</evidence>
<keyword evidence="9" id="KW-0862">Zinc</keyword>
<dbReference type="GeneID" id="100897174"/>
<dbReference type="Pfam" id="PF00856">
    <property type="entry name" value="SET"/>
    <property type="match status" value="1"/>
</dbReference>
<evidence type="ECO:0000259" key="14">
    <source>
        <dbReference type="PROSITE" id="PS50280"/>
    </source>
</evidence>
<proteinExistence type="predicted"/>
<keyword evidence="3" id="KW-0158">Chromosome</keyword>
<dbReference type="Pfam" id="PF05485">
    <property type="entry name" value="THAP"/>
    <property type="match status" value="1"/>
</dbReference>
<accession>A0AAJ6W0R0</accession>
<dbReference type="SMART" id="SM00468">
    <property type="entry name" value="PreSET"/>
    <property type="match status" value="1"/>
</dbReference>
<dbReference type="SUPFAM" id="SSF82199">
    <property type="entry name" value="SET domain"/>
    <property type="match status" value="1"/>
</dbReference>
<dbReference type="InterPro" id="IPR001214">
    <property type="entry name" value="SET_dom"/>
</dbReference>
<gene>
    <name evidence="19" type="primary">LOC100897174</name>
</gene>
<dbReference type="Proteomes" id="UP000694867">
    <property type="component" value="Unplaced"/>
</dbReference>
<dbReference type="Gene3D" id="2.170.270.10">
    <property type="entry name" value="SET domain"/>
    <property type="match status" value="1"/>
</dbReference>
<dbReference type="PANTHER" id="PTHR46024">
    <property type="entry name" value="HISTONE-LYSINE N-METHYLTRANSFERASE EGGLESS"/>
    <property type="match status" value="1"/>
</dbReference>
<feature type="domain" description="Post-SET" evidence="16">
    <location>
        <begin position="992"/>
        <end position="1008"/>
    </location>
</feature>
<dbReference type="GO" id="GO:0046974">
    <property type="term" value="F:histone H3K9 methyltransferase activity"/>
    <property type="evidence" value="ECO:0007669"/>
    <property type="project" value="TreeGrafter"/>
</dbReference>
<evidence type="ECO:0000256" key="13">
    <source>
        <dbReference type="SAM" id="MobiDB-lite"/>
    </source>
</evidence>
<dbReference type="KEGG" id="goe:100897174"/>
<keyword evidence="5" id="KW-0808">Transferase</keyword>
<dbReference type="PROSITE" id="PS50868">
    <property type="entry name" value="POST_SET"/>
    <property type="match status" value="1"/>
</dbReference>
<dbReference type="PANTHER" id="PTHR46024:SF1">
    <property type="entry name" value="HISTONE-LYSINE N-METHYLTRANSFERASE EGGLESS"/>
    <property type="match status" value="1"/>
</dbReference>
<dbReference type="Pfam" id="PF05033">
    <property type="entry name" value="Pre-SET"/>
    <property type="match status" value="1"/>
</dbReference>
<feature type="region of interest" description="Disordered" evidence="13">
    <location>
        <begin position="540"/>
        <end position="578"/>
    </location>
</feature>
<evidence type="ECO:0000256" key="1">
    <source>
        <dbReference type="ARBA" id="ARBA00004123"/>
    </source>
</evidence>